<feature type="region of interest" description="Disordered" evidence="1">
    <location>
        <begin position="64"/>
        <end position="86"/>
    </location>
</feature>
<dbReference type="RefSeq" id="WP_128211992.1">
    <property type="nucleotide sequence ID" value="NZ_CP025746.1"/>
</dbReference>
<dbReference type="EMBL" id="CP025746">
    <property type="protein sequence ID" value="QAA31221.1"/>
    <property type="molecule type" value="Genomic_DNA"/>
</dbReference>
<keyword evidence="3" id="KW-1185">Reference proteome</keyword>
<evidence type="ECO:0000313" key="2">
    <source>
        <dbReference type="EMBL" id="QAA31221.1"/>
    </source>
</evidence>
<reference evidence="2 3" key="1">
    <citation type="submission" date="2018-01" db="EMBL/GenBank/DDBJ databases">
        <title>Genome Sequencing and Assembly of Anaerobacter polyendosporus strain CT4.</title>
        <authorList>
            <person name="Tachaapaikoon C."/>
            <person name="Sutheeworapong S."/>
            <person name="Jenjaroenpun P."/>
            <person name="Wongsurawat T."/>
            <person name="Nookeaw I."/>
            <person name="Cheawchanlertfa P."/>
            <person name="Kosugi A."/>
            <person name="Cheevadhanarak S."/>
            <person name="Ratanakhanokchai K."/>
        </authorList>
    </citation>
    <scope>NUCLEOTIDE SEQUENCE [LARGE SCALE GENOMIC DNA]</scope>
    <source>
        <strain evidence="2 3">CT4</strain>
    </source>
</reference>
<name>A0A410DQB2_9CLOT</name>
<protein>
    <recommendedName>
        <fullName evidence="4">rRNA biogenesis protein rrp5</fullName>
    </recommendedName>
</protein>
<dbReference type="KEGG" id="cmah:C1I91_05940"/>
<gene>
    <name evidence="2" type="ORF">C1I91_05940</name>
</gene>
<dbReference type="AlphaFoldDB" id="A0A410DQB2"/>
<evidence type="ECO:0000256" key="1">
    <source>
        <dbReference type="SAM" id="MobiDB-lite"/>
    </source>
</evidence>
<sequence length="140" mass="15535">MKIVAEFNSVEEILAFTSTFGKVGTEPKEAIKQAIKGTSKPVESKVIMDNKDVEITKPVQVFTPDKEEENKDEAVTEDTPNEETEVKVTKEMIRDLLGKVMKAGKQKEVKALVAKYGASKVPDLKEEQYAAVYQEAEGLL</sequence>
<proteinExistence type="predicted"/>
<feature type="compositionally biased region" description="Basic and acidic residues" evidence="1">
    <location>
        <begin position="64"/>
        <end position="74"/>
    </location>
</feature>
<dbReference type="Proteomes" id="UP000286268">
    <property type="component" value="Chromosome"/>
</dbReference>
<dbReference type="OrthoDB" id="1924919at2"/>
<organism evidence="2 3">
    <name type="scientific">Clostridium manihotivorum</name>
    <dbReference type="NCBI Taxonomy" id="2320868"/>
    <lineage>
        <taxon>Bacteria</taxon>
        <taxon>Bacillati</taxon>
        <taxon>Bacillota</taxon>
        <taxon>Clostridia</taxon>
        <taxon>Eubacteriales</taxon>
        <taxon>Clostridiaceae</taxon>
        <taxon>Clostridium</taxon>
    </lineage>
</organism>
<evidence type="ECO:0008006" key="4">
    <source>
        <dbReference type="Google" id="ProtNLM"/>
    </source>
</evidence>
<evidence type="ECO:0000313" key="3">
    <source>
        <dbReference type="Proteomes" id="UP000286268"/>
    </source>
</evidence>
<accession>A0A410DQB2</accession>